<keyword evidence="1" id="KW-0378">Hydrolase</keyword>
<dbReference type="EMBL" id="MK500480">
    <property type="protein sequence ID" value="QBK90379.1"/>
    <property type="molecule type" value="Genomic_DNA"/>
</dbReference>
<proteinExistence type="predicted"/>
<sequence length="207" mass="23062">MTAVKFTSLNWTGNFQYPGMGKILTLGGGSCLFHAIVGSFFSPYRKGILSGTPLNRVEFIIKFRHELADKLSKPADSEVPEVSWYDTLGRSELSDFSKKVPAFTLDAMQKELRAGGAVDNKFNEFISNVLGKDIYLLDANTKDVYITGNDDDILFLSRDSIVILYGGGHYELIGIKDLASSTITLLFPPDHEFIVAIRRRLLDKQKS</sequence>
<name>A0A481Z5I6_9VIRU</name>
<protein>
    <submittedName>
        <fullName evidence="1">OTU-like cysteine protease</fullName>
    </submittedName>
</protein>
<accession>A0A481Z5I6</accession>
<reference evidence="1" key="1">
    <citation type="journal article" date="2019" name="MBio">
        <title>Virus Genomes from Deep Sea Sediments Expand the Ocean Megavirome and Support Independent Origins of Viral Gigantism.</title>
        <authorList>
            <person name="Backstrom D."/>
            <person name="Yutin N."/>
            <person name="Jorgensen S.L."/>
            <person name="Dharamshi J."/>
            <person name="Homa F."/>
            <person name="Zaremba-Niedwiedzka K."/>
            <person name="Spang A."/>
            <person name="Wolf Y.I."/>
            <person name="Koonin E.V."/>
            <person name="Ettema T.J."/>
        </authorList>
    </citation>
    <scope>NUCLEOTIDE SEQUENCE</scope>
</reference>
<evidence type="ECO:0000313" key="1">
    <source>
        <dbReference type="EMBL" id="QBK90379.1"/>
    </source>
</evidence>
<dbReference type="GO" id="GO:0006508">
    <property type="term" value="P:proteolysis"/>
    <property type="evidence" value="ECO:0007669"/>
    <property type="project" value="UniProtKB-KW"/>
</dbReference>
<keyword evidence="1" id="KW-0645">Protease</keyword>
<dbReference type="GO" id="GO:0008233">
    <property type="term" value="F:peptidase activity"/>
    <property type="evidence" value="ECO:0007669"/>
    <property type="project" value="UniProtKB-KW"/>
</dbReference>
<gene>
    <name evidence="1" type="ORF">LCPAC103_00600</name>
</gene>
<organism evidence="1">
    <name type="scientific">Pithovirus LCPAC103</name>
    <dbReference type="NCBI Taxonomy" id="2506588"/>
    <lineage>
        <taxon>Viruses</taxon>
        <taxon>Pithoviruses</taxon>
    </lineage>
</organism>